<dbReference type="RefSeq" id="XP_007389526.1">
    <property type="nucleotide sequence ID" value="XM_007389464.1"/>
</dbReference>
<protein>
    <submittedName>
        <fullName evidence="2">Uncharacterized protein</fullName>
    </submittedName>
</protein>
<sequence>MTCEDDLRPGVVAGPCSGDAGGIKETAGSCSQEAVVATKIVDFCSAAATVSTVITETTVERSSLPARDICASPSFRLADYEDRSALLEVAKDEAVEARKAAAAAQEESVQAQERADVARKALLQARGELTQARQHLQPLVQTLSQIEEDLQCQICMQIIRYPVT</sequence>
<gene>
    <name evidence="2" type="ORF">PUNSTDRAFT_139734</name>
</gene>
<dbReference type="EMBL" id="JH687708">
    <property type="protein sequence ID" value="EIN03245.1"/>
    <property type="molecule type" value="Genomic_DNA"/>
</dbReference>
<keyword evidence="3" id="KW-1185">Reference proteome</keyword>
<evidence type="ECO:0000256" key="1">
    <source>
        <dbReference type="SAM" id="Coils"/>
    </source>
</evidence>
<organism evidence="2 3">
    <name type="scientific">Punctularia strigosozonata (strain HHB-11173)</name>
    <name type="common">White-rot fungus</name>
    <dbReference type="NCBI Taxonomy" id="741275"/>
    <lineage>
        <taxon>Eukaryota</taxon>
        <taxon>Fungi</taxon>
        <taxon>Dikarya</taxon>
        <taxon>Basidiomycota</taxon>
        <taxon>Agaricomycotina</taxon>
        <taxon>Agaricomycetes</taxon>
        <taxon>Corticiales</taxon>
        <taxon>Punctulariaceae</taxon>
        <taxon>Punctularia</taxon>
    </lineage>
</organism>
<proteinExistence type="predicted"/>
<name>R7RYS1_PUNST</name>
<accession>R7RYS1</accession>
<feature type="coiled-coil region" evidence="1">
    <location>
        <begin position="87"/>
        <end position="121"/>
    </location>
</feature>
<dbReference type="GeneID" id="18880436"/>
<evidence type="ECO:0000313" key="2">
    <source>
        <dbReference type="EMBL" id="EIN03245.1"/>
    </source>
</evidence>
<dbReference type="KEGG" id="psq:PUNSTDRAFT_139734"/>
<keyword evidence="1" id="KW-0175">Coiled coil</keyword>
<dbReference type="Proteomes" id="UP000054196">
    <property type="component" value="Unassembled WGS sequence"/>
</dbReference>
<reference evidence="3" key="1">
    <citation type="journal article" date="2012" name="Science">
        <title>The Paleozoic origin of enzymatic lignin decomposition reconstructed from 31 fungal genomes.</title>
        <authorList>
            <person name="Floudas D."/>
            <person name="Binder M."/>
            <person name="Riley R."/>
            <person name="Barry K."/>
            <person name="Blanchette R.A."/>
            <person name="Henrissat B."/>
            <person name="Martinez A.T."/>
            <person name="Otillar R."/>
            <person name="Spatafora J.W."/>
            <person name="Yadav J.S."/>
            <person name="Aerts A."/>
            <person name="Benoit I."/>
            <person name="Boyd A."/>
            <person name="Carlson A."/>
            <person name="Copeland A."/>
            <person name="Coutinho P.M."/>
            <person name="de Vries R.P."/>
            <person name="Ferreira P."/>
            <person name="Findley K."/>
            <person name="Foster B."/>
            <person name="Gaskell J."/>
            <person name="Glotzer D."/>
            <person name="Gorecki P."/>
            <person name="Heitman J."/>
            <person name="Hesse C."/>
            <person name="Hori C."/>
            <person name="Igarashi K."/>
            <person name="Jurgens J.A."/>
            <person name="Kallen N."/>
            <person name="Kersten P."/>
            <person name="Kohler A."/>
            <person name="Kuees U."/>
            <person name="Kumar T.K.A."/>
            <person name="Kuo A."/>
            <person name="LaButti K."/>
            <person name="Larrondo L.F."/>
            <person name="Lindquist E."/>
            <person name="Ling A."/>
            <person name="Lombard V."/>
            <person name="Lucas S."/>
            <person name="Lundell T."/>
            <person name="Martin R."/>
            <person name="McLaughlin D.J."/>
            <person name="Morgenstern I."/>
            <person name="Morin E."/>
            <person name="Murat C."/>
            <person name="Nagy L.G."/>
            <person name="Nolan M."/>
            <person name="Ohm R.A."/>
            <person name="Patyshakuliyeva A."/>
            <person name="Rokas A."/>
            <person name="Ruiz-Duenas F.J."/>
            <person name="Sabat G."/>
            <person name="Salamov A."/>
            <person name="Samejima M."/>
            <person name="Schmutz J."/>
            <person name="Slot J.C."/>
            <person name="St John F."/>
            <person name="Stenlid J."/>
            <person name="Sun H."/>
            <person name="Sun S."/>
            <person name="Syed K."/>
            <person name="Tsang A."/>
            <person name="Wiebenga A."/>
            <person name="Young D."/>
            <person name="Pisabarro A."/>
            <person name="Eastwood D.C."/>
            <person name="Martin F."/>
            <person name="Cullen D."/>
            <person name="Grigoriev I.V."/>
            <person name="Hibbett D.S."/>
        </authorList>
    </citation>
    <scope>NUCLEOTIDE SEQUENCE [LARGE SCALE GENOMIC DNA]</scope>
    <source>
        <strain evidence="3">HHB-11173 SS5</strain>
    </source>
</reference>
<evidence type="ECO:0000313" key="3">
    <source>
        <dbReference type="Proteomes" id="UP000054196"/>
    </source>
</evidence>
<dbReference type="AlphaFoldDB" id="R7RYS1"/>
<dbReference type="HOGENOM" id="CLU_1619897_0_0_1"/>